<dbReference type="Pfam" id="PF10536">
    <property type="entry name" value="PMD"/>
    <property type="match status" value="1"/>
</dbReference>
<evidence type="ECO:0000256" key="1">
    <source>
        <dbReference type="SAM" id="MobiDB-lite"/>
    </source>
</evidence>
<sequence>MPGGPEDGSVIPSFGGHVARYIWMEQERSILRCLSRTKLCSDLFTWRGRQSVEDIAAIDASWLSYLPGLMFKRLDWPLISAFVERWQQETNTFHMPFGEITILLHDVYNILGLRNGQPLALVLVSFRIAFSKSLGFLLPDAIALFIIGLISHNQDVSPQKTELHAFWSPFLLLHLGGPDTITALSLEDNELWRRHALQLATQVIITIYVFLQSFQHNNLLIPTVLMFVDGFIKYFERTCALFFASSDSFRESLVSKPEPGPNYARLMEEYYSAKSAHIPTKFEGENGLSGSKSKLFEGRRDGPDDESQSVGDNASSTMDGEPVTNDENHLEGGDVKETDDMIKSAHDFYKMSMPLLTDGFLSLKDRSKNRAFFLDKQRPCEQAFRIIQIELNLIYDIFYTKLFLFQRNRAYARVLCLFLALASLLTFFFQDGGKYSDHHVDVIVTFTLLGGAIALDLLTAVMFVLSGWWVILCFDGMSKTYLQSLMQMILRWSKWARQHNRTRWSNSISKYNLLRRFRKPSSLFNLIYLFKIKEIRDVLVGILYVKEDQIEEDLIKYLIEGLKSKAIEAEEMAVAKKVCSARGNLILQKDYFLASECLSPWTVDVDYDESLLIWHLATDICYWTTSDDKDDAGSSESKDRRFSKALADYMAYVILRQQKMVSALVGMSETRFEHTCAEANKFMNNNCINVSWLEDCWWKAKRFRFASSQDKKSPSEKAEAEFFKKFSEKVLQVKADVQPLKAKGDKSKSILFDACRLAKQLELFGEKQWEITAKVWVELLCYAAIRCSPRSHIARLSKGGELLTLVWLFMTHLGLGERFLQNQGFGWTKLIIHK</sequence>
<evidence type="ECO:0000313" key="6">
    <source>
        <dbReference type="Proteomes" id="UP000596660"/>
    </source>
</evidence>
<dbReference type="Proteomes" id="UP000596660">
    <property type="component" value="Unplaced"/>
</dbReference>
<feature type="region of interest" description="Disordered" evidence="1">
    <location>
        <begin position="282"/>
        <end position="335"/>
    </location>
</feature>
<evidence type="ECO:0008006" key="7">
    <source>
        <dbReference type="Google" id="ProtNLM"/>
    </source>
</evidence>
<reference evidence="5" key="2">
    <citation type="submission" date="2021-03" db="UniProtKB">
        <authorList>
            <consortium name="EnsemblPlants"/>
        </authorList>
    </citation>
    <scope>IDENTIFICATION</scope>
</reference>
<feature type="transmembrane region" description="Helical" evidence="2">
    <location>
        <begin position="442"/>
        <end position="471"/>
    </location>
</feature>
<feature type="compositionally biased region" description="Polar residues" evidence="1">
    <location>
        <begin position="308"/>
        <end position="318"/>
    </location>
</feature>
<dbReference type="InterPro" id="IPR019557">
    <property type="entry name" value="AminoTfrase-like_pln_mobile"/>
</dbReference>
<keyword evidence="2" id="KW-0812">Transmembrane</keyword>
<feature type="transmembrane region" description="Helical" evidence="2">
    <location>
        <begin position="410"/>
        <end position="430"/>
    </location>
</feature>
<feature type="domain" description="Aminotransferase-like plant mobile" evidence="3">
    <location>
        <begin position="74"/>
        <end position="118"/>
    </location>
</feature>
<dbReference type="InterPro" id="IPR025315">
    <property type="entry name" value="DUF4220"/>
</dbReference>
<evidence type="ECO:0000259" key="4">
    <source>
        <dbReference type="Pfam" id="PF13968"/>
    </source>
</evidence>
<accession>A0A803LM92</accession>
<name>A0A803LM92_CHEQI</name>
<dbReference type="Pfam" id="PF13968">
    <property type="entry name" value="DUF4220"/>
    <property type="match status" value="1"/>
</dbReference>
<dbReference type="Pfam" id="PF04578">
    <property type="entry name" value="DUF594"/>
    <property type="match status" value="1"/>
</dbReference>
<evidence type="ECO:0000259" key="3">
    <source>
        <dbReference type="Pfam" id="PF10536"/>
    </source>
</evidence>
<reference evidence="5" key="1">
    <citation type="journal article" date="2017" name="Nature">
        <title>The genome of Chenopodium quinoa.</title>
        <authorList>
            <person name="Jarvis D.E."/>
            <person name="Ho Y.S."/>
            <person name="Lightfoot D.J."/>
            <person name="Schmoeckel S.M."/>
            <person name="Li B."/>
            <person name="Borm T.J.A."/>
            <person name="Ohyanagi H."/>
            <person name="Mineta K."/>
            <person name="Michell C.T."/>
            <person name="Saber N."/>
            <person name="Kharbatia N.M."/>
            <person name="Rupper R.R."/>
            <person name="Sharp A.R."/>
            <person name="Dally N."/>
            <person name="Boughton B.A."/>
            <person name="Woo Y.H."/>
            <person name="Gao G."/>
            <person name="Schijlen E.G.W.M."/>
            <person name="Guo X."/>
            <person name="Momin A.A."/>
            <person name="Negrao S."/>
            <person name="Al-Babili S."/>
            <person name="Gehring C."/>
            <person name="Roessner U."/>
            <person name="Jung C."/>
            <person name="Murphy K."/>
            <person name="Arold S.T."/>
            <person name="Gojobori T."/>
            <person name="van der Linden C.G."/>
            <person name="van Loo E.N."/>
            <person name="Jellen E.N."/>
            <person name="Maughan P.J."/>
            <person name="Tester M."/>
        </authorList>
    </citation>
    <scope>NUCLEOTIDE SEQUENCE [LARGE SCALE GENOMIC DNA]</scope>
    <source>
        <strain evidence="5">cv. PI 614886</strain>
    </source>
</reference>
<keyword evidence="2" id="KW-1133">Transmembrane helix</keyword>
<dbReference type="InterPro" id="IPR007658">
    <property type="entry name" value="DUF594"/>
</dbReference>
<keyword evidence="2" id="KW-0472">Membrane</keyword>
<organism evidence="5 6">
    <name type="scientific">Chenopodium quinoa</name>
    <name type="common">Quinoa</name>
    <dbReference type="NCBI Taxonomy" id="63459"/>
    <lineage>
        <taxon>Eukaryota</taxon>
        <taxon>Viridiplantae</taxon>
        <taxon>Streptophyta</taxon>
        <taxon>Embryophyta</taxon>
        <taxon>Tracheophyta</taxon>
        <taxon>Spermatophyta</taxon>
        <taxon>Magnoliopsida</taxon>
        <taxon>eudicotyledons</taxon>
        <taxon>Gunneridae</taxon>
        <taxon>Pentapetalae</taxon>
        <taxon>Caryophyllales</taxon>
        <taxon>Chenopodiaceae</taxon>
        <taxon>Chenopodioideae</taxon>
        <taxon>Atripliceae</taxon>
        <taxon>Chenopodium</taxon>
    </lineage>
</organism>
<feature type="domain" description="DUF4220" evidence="4">
    <location>
        <begin position="136"/>
        <end position="515"/>
    </location>
</feature>
<dbReference type="EnsemblPlants" id="AUR62015403-RA">
    <property type="protein sequence ID" value="AUR62015403-RA:cds"/>
    <property type="gene ID" value="AUR62015403"/>
</dbReference>
<dbReference type="Gramene" id="AUR62015403-RA">
    <property type="protein sequence ID" value="AUR62015403-RA:cds"/>
    <property type="gene ID" value="AUR62015403"/>
</dbReference>
<evidence type="ECO:0000256" key="2">
    <source>
        <dbReference type="SAM" id="Phobius"/>
    </source>
</evidence>
<feature type="compositionally biased region" description="Basic and acidic residues" evidence="1">
    <location>
        <begin position="326"/>
        <end position="335"/>
    </location>
</feature>
<dbReference type="AlphaFoldDB" id="A0A803LM92"/>
<evidence type="ECO:0000313" key="5">
    <source>
        <dbReference type="EnsemblPlants" id="AUR62015403-RA:cds"/>
    </source>
</evidence>
<keyword evidence="6" id="KW-1185">Reference proteome</keyword>
<dbReference type="PANTHER" id="PTHR31325">
    <property type="entry name" value="OS01G0798800 PROTEIN-RELATED"/>
    <property type="match status" value="1"/>
</dbReference>
<protein>
    <recommendedName>
        <fullName evidence="7">DUF4220 domain-containing protein</fullName>
    </recommendedName>
</protein>
<dbReference type="OMA" id="TELHAFW"/>
<proteinExistence type="predicted"/>